<gene>
    <name evidence="2" type="ORF">M422DRAFT_29378</name>
</gene>
<feature type="compositionally biased region" description="Low complexity" evidence="1">
    <location>
        <begin position="157"/>
        <end position="178"/>
    </location>
</feature>
<feature type="compositionally biased region" description="Basic and acidic residues" evidence="1">
    <location>
        <begin position="128"/>
        <end position="138"/>
    </location>
</feature>
<feature type="region of interest" description="Disordered" evidence="1">
    <location>
        <begin position="315"/>
        <end position="335"/>
    </location>
</feature>
<proteinExistence type="predicted"/>
<evidence type="ECO:0000313" key="2">
    <source>
        <dbReference type="EMBL" id="KIJ46247.1"/>
    </source>
</evidence>
<feature type="compositionally biased region" description="Basic residues" evidence="1">
    <location>
        <begin position="202"/>
        <end position="218"/>
    </location>
</feature>
<dbReference type="Proteomes" id="UP000054279">
    <property type="component" value="Unassembled WGS sequence"/>
</dbReference>
<dbReference type="AlphaFoldDB" id="A0A0C9VU96"/>
<keyword evidence="3" id="KW-1185">Reference proteome</keyword>
<dbReference type="OrthoDB" id="26740at2759"/>
<accession>A0A0C9VU96</accession>
<evidence type="ECO:0000313" key="3">
    <source>
        <dbReference type="Proteomes" id="UP000054279"/>
    </source>
</evidence>
<name>A0A0C9VU96_SPHS4</name>
<organism evidence="2 3">
    <name type="scientific">Sphaerobolus stellatus (strain SS14)</name>
    <dbReference type="NCBI Taxonomy" id="990650"/>
    <lineage>
        <taxon>Eukaryota</taxon>
        <taxon>Fungi</taxon>
        <taxon>Dikarya</taxon>
        <taxon>Basidiomycota</taxon>
        <taxon>Agaricomycotina</taxon>
        <taxon>Agaricomycetes</taxon>
        <taxon>Phallomycetidae</taxon>
        <taxon>Geastrales</taxon>
        <taxon>Sphaerobolaceae</taxon>
        <taxon>Sphaerobolus</taxon>
    </lineage>
</organism>
<dbReference type="EMBL" id="KN837108">
    <property type="protein sequence ID" value="KIJ46247.1"/>
    <property type="molecule type" value="Genomic_DNA"/>
</dbReference>
<reference evidence="2 3" key="1">
    <citation type="submission" date="2014-06" db="EMBL/GenBank/DDBJ databases">
        <title>Evolutionary Origins and Diversification of the Mycorrhizal Mutualists.</title>
        <authorList>
            <consortium name="DOE Joint Genome Institute"/>
            <consortium name="Mycorrhizal Genomics Consortium"/>
            <person name="Kohler A."/>
            <person name="Kuo A."/>
            <person name="Nagy L.G."/>
            <person name="Floudas D."/>
            <person name="Copeland A."/>
            <person name="Barry K.W."/>
            <person name="Cichocki N."/>
            <person name="Veneault-Fourrey C."/>
            <person name="LaButti K."/>
            <person name="Lindquist E.A."/>
            <person name="Lipzen A."/>
            <person name="Lundell T."/>
            <person name="Morin E."/>
            <person name="Murat C."/>
            <person name="Riley R."/>
            <person name="Ohm R."/>
            <person name="Sun H."/>
            <person name="Tunlid A."/>
            <person name="Henrissat B."/>
            <person name="Grigoriev I.V."/>
            <person name="Hibbett D.S."/>
            <person name="Martin F."/>
        </authorList>
    </citation>
    <scope>NUCLEOTIDE SEQUENCE [LARGE SCALE GENOMIC DNA]</scope>
    <source>
        <strain evidence="2 3">SS14</strain>
    </source>
</reference>
<protein>
    <submittedName>
        <fullName evidence="2">Unplaced genomic scaffold SPHSTscaffold_33, whole genome shotgun sequence</fullName>
    </submittedName>
</protein>
<evidence type="ECO:0000256" key="1">
    <source>
        <dbReference type="SAM" id="MobiDB-lite"/>
    </source>
</evidence>
<feature type="region of interest" description="Disordered" evidence="1">
    <location>
        <begin position="128"/>
        <end position="226"/>
    </location>
</feature>
<feature type="compositionally biased region" description="Low complexity" evidence="1">
    <location>
        <begin position="320"/>
        <end position="335"/>
    </location>
</feature>
<feature type="compositionally biased region" description="Polar residues" evidence="1">
    <location>
        <begin position="179"/>
        <end position="188"/>
    </location>
</feature>
<sequence length="369" mass="40504">MSTLGKHGDGLPILGGFNTEGCRGVITRATSPPPHPPPKAWLTVRRTFEASPQSYMSIVRGILNARSTTERRAEDSYLAVLKDHILYLYDGDAMQECAAAIDVRSCSGLLNGELFAKRNVIVLREHEADDDESLHKESGTSPSSQHKNPHLILSMRTPPSSNLSTPCSTSSPPVKTPSFLNSSSSTPAHSRPLHPSSPNHAQRAHPRWRSQHRRRHRLQPNPGGEVRITVSPLATISLPSAGGFSIFGRKDKDANAEEKEDKTYEVSLGLAVVVKKFVGNMLVKVRVSILYLDHVTKNALRSRNLPLTTCVTPLPRSPKWKSPSSPSSPTAELSSPEICAGLWPARSPEKFLPEDFRRTGQAWEGELWG</sequence>
<dbReference type="HOGENOM" id="CLU_750418_0_0_1"/>